<accession>A0A5N5QAS2</accession>
<reference evidence="2 3" key="1">
    <citation type="journal article" date="2019" name="Fungal Biol. Biotechnol.">
        <title>Draft genome sequence of fastidious pathogen Ceratobasidium theobromae, which causes vascular-streak dieback in Theobroma cacao.</title>
        <authorList>
            <person name="Ali S.S."/>
            <person name="Asman A."/>
            <person name="Shao J."/>
            <person name="Firmansyah A.P."/>
            <person name="Susilo A.W."/>
            <person name="Rosmana A."/>
            <person name="McMahon P."/>
            <person name="Junaid M."/>
            <person name="Guest D."/>
            <person name="Kheng T.Y."/>
            <person name="Meinhardt L.W."/>
            <person name="Bailey B.A."/>
        </authorList>
    </citation>
    <scope>NUCLEOTIDE SEQUENCE [LARGE SCALE GENOMIC DNA]</scope>
    <source>
        <strain evidence="2 3">CT2</strain>
    </source>
</reference>
<evidence type="ECO:0000313" key="2">
    <source>
        <dbReference type="EMBL" id="KAB5588872.1"/>
    </source>
</evidence>
<evidence type="ECO:0000256" key="1">
    <source>
        <dbReference type="SAM" id="MobiDB-lite"/>
    </source>
</evidence>
<sequence>MESTMTRDDIVADSSMGASLIELDKFINSQRQSLHKVNNGIEALERLKNQAMTQPTTALEVIMDRDEEVLKLSRACLELDMSLPKLDWSLLGPSDVDLLGCDNPRDKPISRYDVVRNHIADFRQTLATLPSLPVELLEDDTREADGKGEKRRRVDSTPRKSTTTSSSGLRLPDSAGSHNLTLHSLPGTFHSTTNDNLRILIATTSNSSAEGYSSPERRPRASKGVDTYIQSPPSSPSSPTKSEVELAQHGFVSNITSPIEPASGTIECSEQIHSTFKQTWTLAEQHALERLLVEIPSTVKFRQVLKIFEAMGGTRTPRQVASRVQKYYEKMKKLGVAVNSADMGGGGRGGSKATQESEMPSSMRTKGSSTRGKPKTGPQYTKSGRRR</sequence>
<dbReference type="EMBL" id="SSOP01000354">
    <property type="protein sequence ID" value="KAB5588872.1"/>
    <property type="molecule type" value="Genomic_DNA"/>
</dbReference>
<dbReference type="Proteomes" id="UP000383932">
    <property type="component" value="Unassembled WGS sequence"/>
</dbReference>
<name>A0A5N5QAS2_9AGAM</name>
<comment type="caution">
    <text evidence="2">The sequence shown here is derived from an EMBL/GenBank/DDBJ whole genome shotgun (WGS) entry which is preliminary data.</text>
</comment>
<evidence type="ECO:0000313" key="3">
    <source>
        <dbReference type="Proteomes" id="UP000383932"/>
    </source>
</evidence>
<proteinExistence type="predicted"/>
<dbReference type="OrthoDB" id="424753at2759"/>
<keyword evidence="3" id="KW-1185">Reference proteome</keyword>
<dbReference type="AlphaFoldDB" id="A0A5N5QAS2"/>
<gene>
    <name evidence="2" type="ORF">CTheo_7680</name>
</gene>
<dbReference type="GO" id="GO:0003677">
    <property type="term" value="F:DNA binding"/>
    <property type="evidence" value="ECO:0007669"/>
    <property type="project" value="UniProtKB-KW"/>
</dbReference>
<feature type="compositionally biased region" description="Polar residues" evidence="1">
    <location>
        <begin position="378"/>
        <end position="387"/>
    </location>
</feature>
<feature type="region of interest" description="Disordered" evidence="1">
    <location>
        <begin position="339"/>
        <end position="387"/>
    </location>
</feature>
<organism evidence="2 3">
    <name type="scientific">Ceratobasidium theobromae</name>
    <dbReference type="NCBI Taxonomy" id="1582974"/>
    <lineage>
        <taxon>Eukaryota</taxon>
        <taxon>Fungi</taxon>
        <taxon>Dikarya</taxon>
        <taxon>Basidiomycota</taxon>
        <taxon>Agaricomycotina</taxon>
        <taxon>Agaricomycetes</taxon>
        <taxon>Cantharellales</taxon>
        <taxon>Ceratobasidiaceae</taxon>
        <taxon>Ceratobasidium</taxon>
    </lineage>
</organism>
<protein>
    <submittedName>
        <fullName evidence="2">Myb-like DNA-binding domain-containing protein</fullName>
    </submittedName>
</protein>
<dbReference type="PANTHER" id="PTHR22705">
    <property type="entry name" value="ZINC FINGER, ZZ DOMAIN CONTAINING 3"/>
    <property type="match status" value="1"/>
</dbReference>
<feature type="compositionally biased region" description="Basic and acidic residues" evidence="1">
    <location>
        <begin position="143"/>
        <end position="158"/>
    </location>
</feature>
<dbReference type="PANTHER" id="PTHR22705:SF0">
    <property type="entry name" value="ZZ-TYPE ZINC FINGER-CONTAINING PROTEIN 3"/>
    <property type="match status" value="1"/>
</dbReference>
<keyword evidence="2" id="KW-0238">DNA-binding</keyword>
<feature type="region of interest" description="Disordered" evidence="1">
    <location>
        <begin position="206"/>
        <end position="244"/>
    </location>
</feature>
<feature type="compositionally biased region" description="Polar residues" evidence="1">
    <location>
        <begin position="352"/>
        <end position="371"/>
    </location>
</feature>
<feature type="region of interest" description="Disordered" evidence="1">
    <location>
        <begin position="138"/>
        <end position="188"/>
    </location>
</feature>
<dbReference type="InterPro" id="IPR037830">
    <property type="entry name" value="ZZZ3"/>
</dbReference>